<name>A0ABD3IBD8_9MARC</name>
<dbReference type="Proteomes" id="UP001633002">
    <property type="component" value="Unassembled WGS sequence"/>
</dbReference>
<reference evidence="2 3" key="1">
    <citation type="submission" date="2024-09" db="EMBL/GenBank/DDBJ databases">
        <title>Chromosome-scale assembly of Riccia sorocarpa.</title>
        <authorList>
            <person name="Paukszto L."/>
        </authorList>
    </citation>
    <scope>NUCLEOTIDE SEQUENCE [LARGE SCALE GENOMIC DNA]</scope>
    <source>
        <strain evidence="2">LP-2024</strain>
        <tissue evidence="2">Aerial parts of the thallus</tissue>
    </source>
</reference>
<evidence type="ECO:0000313" key="3">
    <source>
        <dbReference type="Proteomes" id="UP001633002"/>
    </source>
</evidence>
<protein>
    <recommendedName>
        <fullName evidence="1">Replication factor A C-terminal domain-containing protein</fullName>
    </recommendedName>
</protein>
<gene>
    <name evidence="2" type="ORF">R1sor_017876</name>
</gene>
<comment type="caution">
    <text evidence="2">The sequence shown here is derived from an EMBL/GenBank/DDBJ whole genome shotgun (WGS) entry which is preliminary data.</text>
</comment>
<accession>A0ABD3IBD8</accession>
<sequence>MVTSTVSLSEAKEWVEDPSRGNNSITMKARIVTFGQHDKTMYSGCPICTKSVYSSDRCSHSFITPKNYYWMKIFLEDETGELDTTVWESARYITGMSAEEFEALHLQAVGKKELFPEKTLAFGGSERDAVGLTLVSSPESQVSAFGEGFTPQVESLEVVRRSTTGKSNIMPRAVQLDVDGGGNAPFLWDQFWAMLSHVVGCKAVEFVDEAYAVVLELYEGDDDCSFAKERLMIEVVLSSRGNMESHGRSENPRPEDEANREQLISWLEEEVMSLREHVLSLKEENDRVKFAAWRWKGRWNIAMLKKQECEELSMGKEEEAVEKKAALRHASSLAKLIRNLEKKLLRAARESGKLLVFPDAVRTAVDLIMTDEDEDKDEEECAVVRLDTESNVLHMRASTYAVGDGGGMK</sequence>
<evidence type="ECO:0000259" key="1">
    <source>
        <dbReference type="Pfam" id="PF08646"/>
    </source>
</evidence>
<feature type="domain" description="Replication factor A C-terminal" evidence="1">
    <location>
        <begin position="26"/>
        <end position="106"/>
    </location>
</feature>
<dbReference type="InterPro" id="IPR013955">
    <property type="entry name" value="Rep_factor-A_C"/>
</dbReference>
<dbReference type="SUPFAM" id="SSF50249">
    <property type="entry name" value="Nucleic acid-binding proteins"/>
    <property type="match status" value="1"/>
</dbReference>
<dbReference type="AlphaFoldDB" id="A0ABD3IBD8"/>
<organism evidence="2 3">
    <name type="scientific">Riccia sorocarpa</name>
    <dbReference type="NCBI Taxonomy" id="122646"/>
    <lineage>
        <taxon>Eukaryota</taxon>
        <taxon>Viridiplantae</taxon>
        <taxon>Streptophyta</taxon>
        <taxon>Embryophyta</taxon>
        <taxon>Marchantiophyta</taxon>
        <taxon>Marchantiopsida</taxon>
        <taxon>Marchantiidae</taxon>
        <taxon>Marchantiales</taxon>
        <taxon>Ricciaceae</taxon>
        <taxon>Riccia</taxon>
    </lineage>
</organism>
<dbReference type="EMBL" id="JBJQOH010000001">
    <property type="protein sequence ID" value="KAL3699854.1"/>
    <property type="molecule type" value="Genomic_DNA"/>
</dbReference>
<dbReference type="Gene3D" id="2.40.50.140">
    <property type="entry name" value="Nucleic acid-binding proteins"/>
    <property type="match status" value="1"/>
</dbReference>
<dbReference type="Pfam" id="PF08646">
    <property type="entry name" value="Rep_fac-A_C"/>
    <property type="match status" value="1"/>
</dbReference>
<keyword evidence="3" id="KW-1185">Reference proteome</keyword>
<evidence type="ECO:0000313" key="2">
    <source>
        <dbReference type="EMBL" id="KAL3699854.1"/>
    </source>
</evidence>
<dbReference type="InterPro" id="IPR012340">
    <property type="entry name" value="NA-bd_OB-fold"/>
</dbReference>
<proteinExistence type="predicted"/>